<comment type="caution">
    <text evidence="1">The sequence shown here is derived from an EMBL/GenBank/DDBJ whole genome shotgun (WGS) entry which is preliminary data.</text>
</comment>
<sequence>LSDSMKKMLNEKSATNDEVASFLLEDIPQDKIEEQRFKDITKVITLEELQKV</sequence>
<gene>
    <name evidence="1" type="ORF">KI387_024354</name>
</gene>
<proteinExistence type="predicted"/>
<reference evidence="1 2" key="1">
    <citation type="journal article" date="2021" name="Nat. Plants">
        <title>The Taxus genome provides insights into paclitaxel biosynthesis.</title>
        <authorList>
            <person name="Xiong X."/>
            <person name="Gou J."/>
            <person name="Liao Q."/>
            <person name="Li Y."/>
            <person name="Zhou Q."/>
            <person name="Bi G."/>
            <person name="Li C."/>
            <person name="Du R."/>
            <person name="Wang X."/>
            <person name="Sun T."/>
            <person name="Guo L."/>
            <person name="Liang H."/>
            <person name="Lu P."/>
            <person name="Wu Y."/>
            <person name="Zhang Z."/>
            <person name="Ro D.K."/>
            <person name="Shang Y."/>
            <person name="Huang S."/>
            <person name="Yan J."/>
        </authorList>
    </citation>
    <scope>NUCLEOTIDE SEQUENCE [LARGE SCALE GENOMIC DNA]</scope>
    <source>
        <strain evidence="1">Ta-2019</strain>
    </source>
</reference>
<feature type="non-terminal residue" evidence="1">
    <location>
        <position position="1"/>
    </location>
</feature>
<protein>
    <submittedName>
        <fullName evidence="1">Uncharacterized protein</fullName>
    </submittedName>
</protein>
<evidence type="ECO:0000313" key="1">
    <source>
        <dbReference type="EMBL" id="KAH9315727.1"/>
    </source>
</evidence>
<accession>A0AA38LCP2</accession>
<dbReference type="EMBL" id="JAHRHJ020000005">
    <property type="protein sequence ID" value="KAH9315727.1"/>
    <property type="molecule type" value="Genomic_DNA"/>
</dbReference>
<dbReference type="AlphaFoldDB" id="A0AA38LCP2"/>
<evidence type="ECO:0000313" key="2">
    <source>
        <dbReference type="Proteomes" id="UP000824469"/>
    </source>
</evidence>
<keyword evidence="2" id="KW-1185">Reference proteome</keyword>
<organism evidence="1 2">
    <name type="scientific">Taxus chinensis</name>
    <name type="common">Chinese yew</name>
    <name type="synonym">Taxus wallichiana var. chinensis</name>
    <dbReference type="NCBI Taxonomy" id="29808"/>
    <lineage>
        <taxon>Eukaryota</taxon>
        <taxon>Viridiplantae</taxon>
        <taxon>Streptophyta</taxon>
        <taxon>Embryophyta</taxon>
        <taxon>Tracheophyta</taxon>
        <taxon>Spermatophyta</taxon>
        <taxon>Pinopsida</taxon>
        <taxon>Pinidae</taxon>
        <taxon>Conifers II</taxon>
        <taxon>Cupressales</taxon>
        <taxon>Taxaceae</taxon>
        <taxon>Taxus</taxon>
    </lineage>
</organism>
<dbReference type="Proteomes" id="UP000824469">
    <property type="component" value="Unassembled WGS sequence"/>
</dbReference>
<name>A0AA38LCP2_TAXCH</name>
<feature type="non-terminal residue" evidence="1">
    <location>
        <position position="52"/>
    </location>
</feature>